<dbReference type="AlphaFoldDB" id="A0A143WRF1"/>
<dbReference type="GO" id="GO:0005886">
    <property type="term" value="C:plasma membrane"/>
    <property type="evidence" value="ECO:0007669"/>
    <property type="project" value="UniProtKB-SubCell"/>
</dbReference>
<dbReference type="CDD" id="cd07984">
    <property type="entry name" value="LPLAT_LABLAT-like"/>
    <property type="match status" value="1"/>
</dbReference>
<evidence type="ECO:0000256" key="4">
    <source>
        <dbReference type="ARBA" id="ARBA00022692"/>
    </source>
</evidence>
<organism evidence="10 11">
    <name type="scientific">Candidatus Gullanella endobia</name>
    <dbReference type="NCBI Taxonomy" id="1070130"/>
    <lineage>
        <taxon>Bacteria</taxon>
        <taxon>Pseudomonadati</taxon>
        <taxon>Pseudomonadota</taxon>
        <taxon>Gammaproteobacteria</taxon>
        <taxon>Enterobacterales</taxon>
        <taxon>Enterobacteriaceae</taxon>
        <taxon>Candidatus Gullanella</taxon>
    </lineage>
</organism>
<protein>
    <recommendedName>
        <fullName evidence="9">Lipid A biosynthesis acyltransferase</fullName>
        <ecNumber evidence="9">2.3.1.241</ecNumber>
    </recommendedName>
    <alternativeName>
        <fullName evidence="9">Kdo(2)-lipid IV(A) acyltransferase</fullName>
    </alternativeName>
</protein>
<evidence type="ECO:0000256" key="8">
    <source>
        <dbReference type="ARBA" id="ARBA00023315"/>
    </source>
</evidence>
<dbReference type="GO" id="GO:0036104">
    <property type="term" value="P:Kdo2-lipid A biosynthetic process"/>
    <property type="evidence" value="ECO:0007669"/>
    <property type="project" value="UniProtKB-UniRule"/>
</dbReference>
<dbReference type="UniPathway" id="UPA00360">
    <property type="reaction ID" value="UER00485"/>
</dbReference>
<comment type="subcellular location">
    <subcellularLocation>
        <location evidence="9">Cell inner membrane</location>
        <topology evidence="9">Single-pass membrane protein</topology>
    </subcellularLocation>
</comment>
<dbReference type="GO" id="GO:0009103">
    <property type="term" value="P:lipopolysaccharide biosynthetic process"/>
    <property type="evidence" value="ECO:0007669"/>
    <property type="project" value="UniProtKB-UniRule"/>
</dbReference>
<dbReference type="HAMAP" id="MF_01942">
    <property type="entry name" value="Lipid_A_LpxL_LpxP"/>
    <property type="match status" value="1"/>
</dbReference>
<evidence type="ECO:0000256" key="6">
    <source>
        <dbReference type="ARBA" id="ARBA00022989"/>
    </source>
</evidence>
<keyword evidence="11" id="KW-1185">Reference proteome</keyword>
<dbReference type="NCBIfam" id="TIGR02207">
    <property type="entry name" value="lipid_A_htrB"/>
    <property type="match status" value="1"/>
</dbReference>
<feature type="short sequence motif" description="HXXXXD motif" evidence="9">
    <location>
        <begin position="132"/>
        <end position="137"/>
    </location>
</feature>
<dbReference type="InterPro" id="IPR004960">
    <property type="entry name" value="LipA_acyltrans"/>
</dbReference>
<keyword evidence="6 9" id="KW-1133">Transmembrane helix</keyword>
<dbReference type="NCBIfam" id="NF005340">
    <property type="entry name" value="PRK06860.1"/>
    <property type="match status" value="1"/>
</dbReference>
<dbReference type="EMBL" id="LN999832">
    <property type="protein sequence ID" value="CUX96298.1"/>
    <property type="molecule type" value="Genomic_DNA"/>
</dbReference>
<dbReference type="OrthoDB" id="9803456at2"/>
<dbReference type="InterPro" id="IPR011920">
    <property type="entry name" value="Lipid_A_LpxL_LpxP"/>
</dbReference>
<dbReference type="PANTHER" id="PTHR30606">
    <property type="entry name" value="LIPID A BIOSYNTHESIS LAUROYL ACYLTRANSFERASE"/>
    <property type="match status" value="1"/>
</dbReference>
<comment type="pathway">
    <text evidence="9">Glycolipid biosynthesis; KDO(2)-lipid A biosynthesis; KDO(2)-lipid A from CMP-3-deoxy-D-manno-octulosonate and lipid IV(A): step 3/4.</text>
</comment>
<evidence type="ECO:0000256" key="2">
    <source>
        <dbReference type="ARBA" id="ARBA00022519"/>
    </source>
</evidence>
<keyword evidence="4 9" id="KW-0812">Transmembrane</keyword>
<reference evidence="11" key="1">
    <citation type="submission" date="2016-01" db="EMBL/GenBank/DDBJ databases">
        <authorList>
            <person name="Husnik F."/>
        </authorList>
    </citation>
    <scope>NUCLEOTIDE SEQUENCE [LARGE SCALE GENOMIC DNA]</scope>
</reference>
<comment type="pathway">
    <text evidence="9">Bacterial outer membrane biogenesis; lipopolysaccharide biosynthesis.</text>
</comment>
<proteinExistence type="inferred from homology"/>
<comment type="similarity">
    <text evidence="9">Belongs to the LpxL/LpxM/LpxP family.</text>
</comment>
<evidence type="ECO:0000313" key="11">
    <source>
        <dbReference type="Proteomes" id="UP000095665"/>
    </source>
</evidence>
<evidence type="ECO:0000313" key="10">
    <source>
        <dbReference type="EMBL" id="CUX96298.1"/>
    </source>
</evidence>
<dbReference type="GO" id="GO:0009245">
    <property type="term" value="P:lipid A biosynthetic process"/>
    <property type="evidence" value="ECO:0007669"/>
    <property type="project" value="InterPro"/>
</dbReference>
<dbReference type="UniPathway" id="UPA00030"/>
<dbReference type="Proteomes" id="UP000095665">
    <property type="component" value="Chromosome I"/>
</dbReference>
<comment type="catalytic activity">
    <reaction evidence="9">
        <text>an alpha-Kdo-(2-&gt;4)-alpha-Kdo-(2-&gt;6)-lipid IVA + a fatty acyl-[ACP] = an alpha-Kdo-(2-&gt;4)-alpha-Kdo-(2-&gt;6)-(acyl)-lipid IVA + holo-[ACP]</text>
        <dbReference type="Rhea" id="RHEA:69396"/>
        <dbReference type="Rhea" id="RHEA-COMP:9685"/>
        <dbReference type="Rhea" id="RHEA-COMP:14125"/>
        <dbReference type="ChEBI" id="CHEBI:64479"/>
        <dbReference type="ChEBI" id="CHEBI:138651"/>
        <dbReference type="ChEBI" id="CHEBI:176429"/>
        <dbReference type="ChEBI" id="CHEBI:176430"/>
        <dbReference type="EC" id="2.3.1.241"/>
    </reaction>
</comment>
<evidence type="ECO:0000256" key="5">
    <source>
        <dbReference type="ARBA" id="ARBA00022985"/>
    </source>
</evidence>
<keyword evidence="7 9" id="KW-0472">Membrane</keyword>
<keyword evidence="8 9" id="KW-0012">Acyltransferase</keyword>
<evidence type="ECO:0000256" key="9">
    <source>
        <dbReference type="HAMAP-Rule" id="MF_01942"/>
    </source>
</evidence>
<dbReference type="EC" id="2.3.1.241" evidence="9"/>
<dbReference type="Pfam" id="PF03279">
    <property type="entry name" value="Lip_A_acyltrans"/>
    <property type="match status" value="1"/>
</dbReference>
<name>A0A143WRF1_9ENTR</name>
<evidence type="ECO:0000256" key="3">
    <source>
        <dbReference type="ARBA" id="ARBA00022679"/>
    </source>
</evidence>
<keyword evidence="5 9" id="KW-0448">Lipopolysaccharide biosynthesis</keyword>
<comment type="function">
    <text evidence="9">Catalyzes the transfer of an acyl chain from an acyl-[acyl-carrier-protein] (ACP) to a Kdo(2)-lipid IV(A) to form a Kdo(2)-(acyl)-lipid IV(A).</text>
</comment>
<dbReference type="PANTHER" id="PTHR30606:SF9">
    <property type="entry name" value="LIPID A BIOSYNTHESIS LAUROYLTRANSFERASE"/>
    <property type="match status" value="1"/>
</dbReference>
<dbReference type="KEGG" id="ged:FVIR_GE00458"/>
<dbReference type="PATRIC" id="fig|1070130.3.peg.766"/>
<keyword evidence="2 9" id="KW-0997">Cell inner membrane</keyword>
<dbReference type="STRING" id="1070130.FVIR_GE00458"/>
<evidence type="ECO:0000256" key="1">
    <source>
        <dbReference type="ARBA" id="ARBA00022475"/>
    </source>
</evidence>
<keyword evidence="3 9" id="KW-0808">Transferase</keyword>
<dbReference type="RefSeq" id="WP_067498436.1">
    <property type="nucleotide sequence ID" value="NZ_LN999832.1"/>
</dbReference>
<sequence length="307" mass="35458">MTTLPAFNRSFLYPRNWITWLGIGVLYLLVLLPYPLLYALGTRLGRIAMRFMHYRKTIARRNLQLCFPEMSEMEREILLQQNFESVGMGLIETGIAWFWPDWRIKPWISVRGLEHIADARAENKGILLIGMHFLTLELGARIFGMYNPGIGVYRPNNKPLLDWLQTWGRMRSNKSMLDRSNIKGMIRALKNGDIIWYAPDHDYGPKSSVFAPLFAVPQVATTIGTYILVKIAKPAVIPFMPRRLPQGRGYELLILSNERNMPLDSEIAVASYINKIVEQAILLAPDQYMWLHRRFKTRPPGAPSLYH</sequence>
<dbReference type="GO" id="GO:0008913">
    <property type="term" value="F:Kdo2-lipid IVA acyltransferase activity"/>
    <property type="evidence" value="ECO:0007669"/>
    <property type="project" value="UniProtKB-EC"/>
</dbReference>
<gene>
    <name evidence="10" type="primary">htrB</name>
    <name evidence="9" type="synonym">lpxL</name>
    <name evidence="10" type="ORF">FVIR_GE00458</name>
</gene>
<accession>A0A143WRF1</accession>
<evidence type="ECO:0000256" key="7">
    <source>
        <dbReference type="ARBA" id="ARBA00023136"/>
    </source>
</evidence>
<dbReference type="PIRSF" id="PIRSF026649">
    <property type="entry name" value="MsbB"/>
    <property type="match status" value="1"/>
</dbReference>
<feature type="transmembrane region" description="Helical" evidence="9">
    <location>
        <begin position="17"/>
        <end position="40"/>
    </location>
</feature>
<keyword evidence="1 9" id="KW-1003">Cell membrane</keyword>